<protein>
    <submittedName>
        <fullName evidence="1">Uncharacterized protein</fullName>
    </submittedName>
</protein>
<organism evidence="1 2">
    <name type="scientific">Plasmodium falciparum (isolate Dd2)</name>
    <dbReference type="NCBI Taxonomy" id="57267"/>
    <lineage>
        <taxon>Eukaryota</taxon>
        <taxon>Sar</taxon>
        <taxon>Alveolata</taxon>
        <taxon>Apicomplexa</taxon>
        <taxon>Aconoidasida</taxon>
        <taxon>Haemosporida</taxon>
        <taxon>Plasmodiidae</taxon>
        <taxon>Plasmodium</taxon>
        <taxon>Plasmodium (Laverania)</taxon>
    </lineage>
</organism>
<proteinExistence type="predicted"/>
<sequence length="87" mass="10097">KFDDETNNSSSFFRLRKRISLHCANCSSPTSPADVRRFTHKERASNYGLLKTVMEVNLALFQQDKNSPKTILLFTVRECFEELLLLK</sequence>
<gene>
    <name evidence="1" type="ORF">PFDG_05298</name>
</gene>
<dbReference type="Proteomes" id="UP000054282">
    <property type="component" value="Unassembled WGS sequence"/>
</dbReference>
<feature type="non-terminal residue" evidence="1">
    <location>
        <position position="1"/>
    </location>
</feature>
<dbReference type="KEGG" id="pfd:PFDG_05298"/>
<dbReference type="EMBL" id="GG703104">
    <property type="protein sequence ID" value="KOB89745.1"/>
    <property type="molecule type" value="Genomic_DNA"/>
</dbReference>
<dbReference type="AlphaFoldDB" id="A0A0L7MAX5"/>
<evidence type="ECO:0000313" key="1">
    <source>
        <dbReference type="EMBL" id="KOB89745.1"/>
    </source>
</evidence>
<reference evidence="2" key="1">
    <citation type="submission" date="2006-09" db="EMBL/GenBank/DDBJ databases">
        <title>Annotation of Plasmodium falciparum Dd2.</title>
        <authorList>
            <consortium name="The Broad Institute Genome Sequencing Platform"/>
            <person name="Volkman S.K."/>
            <person name="Neafsey D.E."/>
            <person name="Dash A.P."/>
            <person name="Chitnis C.E."/>
            <person name="Hartl D.L."/>
            <person name="Young S.K."/>
            <person name="Zeng Q."/>
            <person name="Koehrsen M."/>
            <person name="Alvarado L."/>
            <person name="Berlin A."/>
            <person name="Borenstein D."/>
            <person name="Chapman S.B."/>
            <person name="Chen Z."/>
            <person name="Engels R."/>
            <person name="Freedman E."/>
            <person name="Gellesch M."/>
            <person name="Goldberg J."/>
            <person name="Griggs A."/>
            <person name="Gujja S."/>
            <person name="Heilman E.R."/>
            <person name="Heiman D.I."/>
            <person name="Howarth C."/>
            <person name="Jen D."/>
            <person name="Larson L."/>
            <person name="Mehta T."/>
            <person name="Neiman D."/>
            <person name="Park D."/>
            <person name="Pearson M."/>
            <person name="Roberts A."/>
            <person name="Saif S."/>
            <person name="Shea T."/>
            <person name="Shenoy N."/>
            <person name="Sisk P."/>
            <person name="Stolte C."/>
            <person name="Sykes S."/>
            <person name="Walk T."/>
            <person name="White J."/>
            <person name="Yandava C."/>
            <person name="Haas B."/>
            <person name="Henn M.R."/>
            <person name="Nusbaum C."/>
            <person name="Birren B."/>
        </authorList>
    </citation>
    <scope>NUCLEOTIDE SEQUENCE [LARGE SCALE GENOMIC DNA]</scope>
</reference>
<evidence type="ECO:0000313" key="2">
    <source>
        <dbReference type="Proteomes" id="UP000054282"/>
    </source>
</evidence>
<accession>A0A0L7MAX5</accession>
<name>A0A0L7MAX5_PLAF4</name>
<reference evidence="2" key="2">
    <citation type="submission" date="2006-09" db="EMBL/GenBank/DDBJ databases">
        <title>The genome sequence of Plasmodium falciparum Dd2.</title>
        <authorList>
            <consortium name="The Broad Institute Genome Sequencing Platform"/>
            <person name="Birren B."/>
            <person name="Lander E."/>
            <person name="Galagan J."/>
            <person name="Nusbaum C."/>
            <person name="Devon K."/>
            <person name="Henn M."/>
            <person name="Jaffe D."/>
            <person name="Butler J."/>
            <person name="Alvarez P."/>
            <person name="Gnerre S."/>
            <person name="Grabherr M."/>
            <person name="Kleber M."/>
            <person name="Mauceli E."/>
            <person name="Brockman W."/>
            <person name="MacCallum I.A."/>
            <person name="Rounsley S."/>
            <person name="Young S."/>
            <person name="LaButti K."/>
            <person name="Pushparaj V."/>
            <person name="DeCaprio D."/>
            <person name="Crawford M."/>
            <person name="Koehrsen M."/>
            <person name="Engels R."/>
            <person name="Montgomery P."/>
            <person name="Pearson M."/>
            <person name="Howarth C."/>
            <person name="Larson L."/>
            <person name="Luoma S."/>
            <person name="White J."/>
            <person name="Kodira C."/>
            <person name="Zeng Q."/>
            <person name="O'Leary S."/>
            <person name="Yandava C."/>
            <person name="Alvarado L."/>
            <person name="Wirth D."/>
            <person name="Volkman S."/>
            <person name="Hartl D."/>
        </authorList>
    </citation>
    <scope>NUCLEOTIDE SEQUENCE [LARGE SCALE GENOMIC DNA]</scope>
</reference>